<keyword evidence="3" id="KW-1003">Cell membrane</keyword>
<sequence length="347" mass="35869">MLHALAGGAFWLLPAALVALTALAFVPRPRAAAAATLALGEGIIIVLLLLLAHAAARLGAEASPAARTSPASGLWLTLALCLLLCSDAASRLVNAGVWRWLLLAQIGFIVLLMLTGGLFDNLSLMKEYANRRDVFNDALGRHLLLLGATLLPALFIGVPLGVWSYHRTALRGPLFGVLNVIQTVPAVALFGLLIAPLADIGRYLSGIGISGISGTGLTPALLALVLYALLPLVRSVVAGLEQVPAQVRESARGMGMSGWQIFLKVDVPLALPVLLRGLKVVTVQTLGMAVIAALIGAGGFGALVFQGLMSSALDLVLLGVIPVIALAVLADALFNLLIAGLEAANHD</sequence>
<evidence type="ECO:0000256" key="3">
    <source>
        <dbReference type="ARBA" id="ARBA00022519"/>
    </source>
</evidence>
<accession>A0A8K0V035</accession>
<dbReference type="CDD" id="cd06261">
    <property type="entry name" value="TM_PBP2"/>
    <property type="match status" value="1"/>
</dbReference>
<dbReference type="Pfam" id="PF00528">
    <property type="entry name" value="BPD_transp_1"/>
    <property type="match status" value="1"/>
</dbReference>
<dbReference type="PANTHER" id="PTHR30177:SF30">
    <property type="entry name" value="GLYCINE BETAINE UPTAKE SYSTEM PERMEASE PROTEIN YEHY"/>
    <property type="match status" value="1"/>
</dbReference>
<dbReference type="PANTHER" id="PTHR30177">
    <property type="entry name" value="GLYCINE BETAINE/L-PROLINE TRANSPORT SYSTEM PERMEASE PROTEIN PROW"/>
    <property type="match status" value="1"/>
</dbReference>
<feature type="transmembrane region" description="Helical" evidence="7">
    <location>
        <begin position="287"/>
        <end position="309"/>
    </location>
</feature>
<gene>
    <name evidence="9" type="ORF">JJB97_02240</name>
</gene>
<dbReference type="SUPFAM" id="SSF161098">
    <property type="entry name" value="MetI-like"/>
    <property type="match status" value="1"/>
</dbReference>
<keyword evidence="5 7" id="KW-1133">Transmembrane helix</keyword>
<dbReference type="Proteomes" id="UP000659047">
    <property type="component" value="Unassembled WGS sequence"/>
</dbReference>
<feature type="transmembrane region" description="Helical" evidence="7">
    <location>
        <begin position="315"/>
        <end position="338"/>
    </location>
</feature>
<feature type="domain" description="ABC transmembrane type-1" evidence="8">
    <location>
        <begin position="139"/>
        <end position="339"/>
    </location>
</feature>
<evidence type="ECO:0000256" key="1">
    <source>
        <dbReference type="ARBA" id="ARBA00004429"/>
    </source>
</evidence>
<keyword evidence="3" id="KW-0997">Cell inner membrane</keyword>
<evidence type="ECO:0000313" key="9">
    <source>
        <dbReference type="EMBL" id="MBK4714172.1"/>
    </source>
</evidence>
<evidence type="ECO:0000256" key="2">
    <source>
        <dbReference type="ARBA" id="ARBA00022448"/>
    </source>
</evidence>
<dbReference type="InterPro" id="IPR000515">
    <property type="entry name" value="MetI-like"/>
</dbReference>
<evidence type="ECO:0000313" key="10">
    <source>
        <dbReference type="Proteomes" id="UP000659047"/>
    </source>
</evidence>
<dbReference type="GO" id="GO:0005886">
    <property type="term" value="C:plasma membrane"/>
    <property type="evidence" value="ECO:0007669"/>
    <property type="project" value="UniProtKB-SubCell"/>
</dbReference>
<protein>
    <submittedName>
        <fullName evidence="9">ABC transporter permease</fullName>
    </submittedName>
</protein>
<keyword evidence="2 7" id="KW-0813">Transport</keyword>
<keyword evidence="10" id="KW-1185">Reference proteome</keyword>
<keyword evidence="6 7" id="KW-0472">Membrane</keyword>
<keyword evidence="4 7" id="KW-0812">Transmembrane</keyword>
<dbReference type="GO" id="GO:0031460">
    <property type="term" value="P:glycine betaine transport"/>
    <property type="evidence" value="ECO:0007669"/>
    <property type="project" value="TreeGrafter"/>
</dbReference>
<feature type="transmembrane region" description="Helical" evidence="7">
    <location>
        <begin position="207"/>
        <end position="230"/>
    </location>
</feature>
<evidence type="ECO:0000256" key="5">
    <source>
        <dbReference type="ARBA" id="ARBA00022989"/>
    </source>
</evidence>
<comment type="subcellular location">
    <subcellularLocation>
        <location evidence="1">Cell inner membrane</location>
        <topology evidence="1">Multi-pass membrane protein</topology>
    </subcellularLocation>
    <subcellularLocation>
        <location evidence="7">Cell membrane</location>
        <topology evidence="7">Multi-pass membrane protein</topology>
    </subcellularLocation>
</comment>
<dbReference type="InterPro" id="IPR051204">
    <property type="entry name" value="ABC_transp_perm/SBD"/>
</dbReference>
<dbReference type="GO" id="GO:0055085">
    <property type="term" value="P:transmembrane transport"/>
    <property type="evidence" value="ECO:0007669"/>
    <property type="project" value="InterPro"/>
</dbReference>
<comment type="caution">
    <text evidence="9">The sequence shown here is derived from an EMBL/GenBank/DDBJ whole genome shotgun (WGS) entry which is preliminary data.</text>
</comment>
<dbReference type="EMBL" id="JAEPBH010000003">
    <property type="protein sequence ID" value="MBK4714172.1"/>
    <property type="molecule type" value="Genomic_DNA"/>
</dbReference>
<reference evidence="9" key="1">
    <citation type="submission" date="2021-01" db="EMBL/GenBank/DDBJ databases">
        <title>Intestinitalea alba gen. nov., sp. nov., a novel genus of the family Enterobacteriaceae, isolated from the gut of the plastic-eating mealworm Tenebrio molitor L.</title>
        <authorList>
            <person name="Yang Y."/>
        </authorList>
    </citation>
    <scope>NUCLEOTIDE SEQUENCE</scope>
    <source>
        <strain evidence="9">BIT-L3</strain>
    </source>
</reference>
<feature type="transmembrane region" description="Helical" evidence="7">
    <location>
        <begin position="143"/>
        <end position="162"/>
    </location>
</feature>
<dbReference type="PROSITE" id="PS50928">
    <property type="entry name" value="ABC_TM1"/>
    <property type="match status" value="1"/>
</dbReference>
<organism evidence="9 10">
    <name type="scientific">Tenebrionibacter intestinalis</name>
    <dbReference type="NCBI Taxonomy" id="2799638"/>
    <lineage>
        <taxon>Bacteria</taxon>
        <taxon>Pseudomonadati</taxon>
        <taxon>Pseudomonadota</taxon>
        <taxon>Gammaproteobacteria</taxon>
        <taxon>Enterobacterales</taxon>
        <taxon>Enterobacteriaceae</taxon>
        <taxon>Tenebrionibacter/Tenebrionicola group</taxon>
        <taxon>Tenebrionibacter</taxon>
    </lineage>
</organism>
<proteinExistence type="inferred from homology"/>
<feature type="transmembrane region" description="Helical" evidence="7">
    <location>
        <begin position="34"/>
        <end position="52"/>
    </location>
</feature>
<evidence type="ECO:0000256" key="6">
    <source>
        <dbReference type="ARBA" id="ARBA00023136"/>
    </source>
</evidence>
<feature type="transmembrane region" description="Helical" evidence="7">
    <location>
        <begin position="73"/>
        <end position="94"/>
    </location>
</feature>
<evidence type="ECO:0000256" key="4">
    <source>
        <dbReference type="ARBA" id="ARBA00022692"/>
    </source>
</evidence>
<evidence type="ECO:0000256" key="7">
    <source>
        <dbReference type="RuleBase" id="RU363032"/>
    </source>
</evidence>
<evidence type="ECO:0000259" key="8">
    <source>
        <dbReference type="PROSITE" id="PS50928"/>
    </source>
</evidence>
<feature type="transmembrane region" description="Helical" evidence="7">
    <location>
        <begin position="174"/>
        <end position="195"/>
    </location>
</feature>
<dbReference type="AlphaFoldDB" id="A0A8K0V035"/>
<feature type="transmembrane region" description="Helical" evidence="7">
    <location>
        <begin position="100"/>
        <end position="122"/>
    </location>
</feature>
<name>A0A8K0V035_9ENTR</name>
<dbReference type="Gene3D" id="1.10.3720.10">
    <property type="entry name" value="MetI-like"/>
    <property type="match status" value="1"/>
</dbReference>
<dbReference type="InterPro" id="IPR035906">
    <property type="entry name" value="MetI-like_sf"/>
</dbReference>
<comment type="similarity">
    <text evidence="7">Belongs to the binding-protein-dependent transport system permease family.</text>
</comment>